<dbReference type="AlphaFoldDB" id="A0A9N9Q390"/>
<evidence type="ECO:0000313" key="2">
    <source>
        <dbReference type="Proteomes" id="UP000701801"/>
    </source>
</evidence>
<dbReference type="InterPro" id="IPR036047">
    <property type="entry name" value="F-box-like_dom_sf"/>
</dbReference>
<accession>A0A9N9Q390</accession>
<comment type="caution">
    <text evidence="1">The sequence shown here is derived from an EMBL/GenBank/DDBJ whole genome shotgun (WGS) entry which is preliminary data.</text>
</comment>
<dbReference type="OrthoDB" id="3449492at2759"/>
<keyword evidence="2" id="KW-1185">Reference proteome</keyword>
<sequence length="496" mass="56239">MSLEQPRNSFREATRSTIALKESITHMTDGLLKAGALATASQMPQVRIQAMLPPEIWSMVSKLLTMADVVEFRQVCKMFASLGLDLILQEINLLENPKSIAQLRSKLQSAAASDAILRNTQTLHFALYSEILAGYKSVRDSCGDCAILMEALSSLHLLNKLVIKSTVFATEHRPLQPADYKRLSDTEVLRSWTERHLKTCCDWRRKDITGRALACAALAIREHALKPKILKAEIGLTYLWDEQVRESVKYLFGQLEEITLLLNLSASEHPWGIKGGIDELLNTGGHLAKCFDGAERVKTINVTFSWDDQALWERSLARYFGKAKWPNIHTLQLSQVMCHPYDLLEIIRRNGSSLRNLILTDPLFEDDQFPPFFRSLREYTASGELNLDRLEIGGGMWEVKSFLGMNLALRIYHRRADARPKVIVPDRVRDELLAVGLLAEYQSLTDFESEGNELGHALEGYVLHGGDEVWDLYLPKECLRAHYDDVLLGYKDIEKL</sequence>
<evidence type="ECO:0000313" key="1">
    <source>
        <dbReference type="EMBL" id="CAG8973544.1"/>
    </source>
</evidence>
<proteinExistence type="predicted"/>
<protein>
    <recommendedName>
        <fullName evidence="3">F-box domain-containing protein</fullName>
    </recommendedName>
</protein>
<reference evidence="1" key="1">
    <citation type="submission" date="2021-07" db="EMBL/GenBank/DDBJ databases">
        <authorList>
            <person name="Durling M."/>
        </authorList>
    </citation>
    <scope>NUCLEOTIDE SEQUENCE</scope>
</reference>
<dbReference type="EMBL" id="CAJVRM010000072">
    <property type="protein sequence ID" value="CAG8973544.1"/>
    <property type="molecule type" value="Genomic_DNA"/>
</dbReference>
<dbReference type="SUPFAM" id="SSF81383">
    <property type="entry name" value="F-box domain"/>
    <property type="match status" value="1"/>
</dbReference>
<organism evidence="1 2">
    <name type="scientific">Hymenoscyphus albidus</name>
    <dbReference type="NCBI Taxonomy" id="595503"/>
    <lineage>
        <taxon>Eukaryota</taxon>
        <taxon>Fungi</taxon>
        <taxon>Dikarya</taxon>
        <taxon>Ascomycota</taxon>
        <taxon>Pezizomycotina</taxon>
        <taxon>Leotiomycetes</taxon>
        <taxon>Helotiales</taxon>
        <taxon>Helotiaceae</taxon>
        <taxon>Hymenoscyphus</taxon>
    </lineage>
</organism>
<gene>
    <name evidence="1" type="ORF">HYALB_00002870</name>
</gene>
<name>A0A9N9Q390_9HELO</name>
<dbReference type="Proteomes" id="UP000701801">
    <property type="component" value="Unassembled WGS sequence"/>
</dbReference>
<evidence type="ECO:0008006" key="3">
    <source>
        <dbReference type="Google" id="ProtNLM"/>
    </source>
</evidence>